<dbReference type="Proteomes" id="UP000467700">
    <property type="component" value="Unassembled WGS sequence"/>
</dbReference>
<organism evidence="3 4">
    <name type="scientific">Cyclocybe aegerita</name>
    <name type="common">Black poplar mushroom</name>
    <name type="synonym">Agrocybe aegerita</name>
    <dbReference type="NCBI Taxonomy" id="1973307"/>
    <lineage>
        <taxon>Eukaryota</taxon>
        <taxon>Fungi</taxon>
        <taxon>Dikarya</taxon>
        <taxon>Basidiomycota</taxon>
        <taxon>Agaricomycotina</taxon>
        <taxon>Agaricomycetes</taxon>
        <taxon>Agaricomycetidae</taxon>
        <taxon>Agaricales</taxon>
        <taxon>Agaricineae</taxon>
        <taxon>Bolbitiaceae</taxon>
        <taxon>Cyclocybe</taxon>
    </lineage>
</organism>
<evidence type="ECO:0000256" key="2">
    <source>
        <dbReference type="SAM" id="MobiDB-lite"/>
    </source>
</evidence>
<dbReference type="OrthoDB" id="3365874at2759"/>
<name>A0A8S0W1Y5_CYCAE</name>
<evidence type="ECO:0000256" key="1">
    <source>
        <dbReference type="SAM" id="Coils"/>
    </source>
</evidence>
<dbReference type="SUPFAM" id="SSF57959">
    <property type="entry name" value="Leucine zipper domain"/>
    <property type="match status" value="1"/>
</dbReference>
<keyword evidence="4" id="KW-1185">Reference proteome</keyword>
<accession>A0A8S0W1Y5</accession>
<dbReference type="AlphaFoldDB" id="A0A8S0W1Y5"/>
<feature type="coiled-coil region" evidence="1">
    <location>
        <begin position="24"/>
        <end position="58"/>
    </location>
</feature>
<feature type="region of interest" description="Disordered" evidence="2">
    <location>
        <begin position="97"/>
        <end position="139"/>
    </location>
</feature>
<dbReference type="CDD" id="cd14688">
    <property type="entry name" value="bZIP_YAP"/>
    <property type="match status" value="1"/>
</dbReference>
<gene>
    <name evidence="3" type="ORF">AAE3_LOCUS1308</name>
</gene>
<dbReference type="InterPro" id="IPR046347">
    <property type="entry name" value="bZIP_sf"/>
</dbReference>
<reference evidence="3 4" key="1">
    <citation type="submission" date="2020-01" db="EMBL/GenBank/DDBJ databases">
        <authorList>
            <person name="Gupta K D."/>
        </authorList>
    </citation>
    <scope>NUCLEOTIDE SEQUENCE [LARGE SCALE GENOMIC DNA]</scope>
</reference>
<evidence type="ECO:0000313" key="3">
    <source>
        <dbReference type="EMBL" id="CAA7259214.1"/>
    </source>
</evidence>
<evidence type="ECO:0008006" key="5">
    <source>
        <dbReference type="Google" id="ProtNLM"/>
    </source>
</evidence>
<dbReference type="GO" id="GO:0003700">
    <property type="term" value="F:DNA-binding transcription factor activity"/>
    <property type="evidence" value="ECO:0007669"/>
    <property type="project" value="InterPro"/>
</dbReference>
<feature type="compositionally biased region" description="Polar residues" evidence="2">
    <location>
        <begin position="151"/>
        <end position="169"/>
    </location>
</feature>
<comment type="caution">
    <text evidence="3">The sequence shown here is derived from an EMBL/GenBank/DDBJ whole genome shotgun (WGS) entry which is preliminary data.</text>
</comment>
<keyword evidence="1" id="KW-0175">Coiled coil</keyword>
<dbReference type="EMBL" id="CACVBS010000013">
    <property type="protein sequence ID" value="CAA7259214.1"/>
    <property type="molecule type" value="Genomic_DNA"/>
</dbReference>
<dbReference type="Gene3D" id="1.20.5.170">
    <property type="match status" value="1"/>
</dbReference>
<protein>
    <recommendedName>
        <fullName evidence="5">BZIP domain-containing protein</fullName>
    </recommendedName>
</protein>
<feature type="region of interest" description="Disordered" evidence="2">
    <location>
        <begin position="150"/>
        <end position="169"/>
    </location>
</feature>
<sequence>MTRGRKKDLTIPPSRSLLQQRDYRARKANYVASLEDRCRRAEEENDQLRKELFEARARLANPAILLPETEQASAELMRNLALASESLATFHRLAFANGYQQPTPPPHPQHSPESDTLVPDYTPPNTLQLPPHPNNSELSKGRKLLYVDESLSPSTSRATPLTYRSPSPGTNEECCGGILNCDELCEEEEMMNRGSIARLSGLRSTTTDYRLQL</sequence>
<proteinExistence type="predicted"/>
<feature type="compositionally biased region" description="Polar residues" evidence="2">
    <location>
        <begin position="123"/>
        <end position="138"/>
    </location>
</feature>
<evidence type="ECO:0000313" key="4">
    <source>
        <dbReference type="Proteomes" id="UP000467700"/>
    </source>
</evidence>
<feature type="region of interest" description="Disordered" evidence="2">
    <location>
        <begin position="1"/>
        <end position="22"/>
    </location>
</feature>